<proteinExistence type="predicted"/>
<dbReference type="SUPFAM" id="SSF101898">
    <property type="entry name" value="NHL repeat"/>
    <property type="match status" value="1"/>
</dbReference>
<name>A0ABX7M8N4_9RHOO</name>
<keyword evidence="2" id="KW-1185">Reference proteome</keyword>
<dbReference type="PROSITE" id="PS51257">
    <property type="entry name" value="PROKAR_LIPOPROTEIN"/>
    <property type="match status" value="1"/>
</dbReference>
<dbReference type="EMBL" id="CP071060">
    <property type="protein sequence ID" value="QSI77774.1"/>
    <property type="molecule type" value="Genomic_DNA"/>
</dbReference>
<organism evidence="1 2">
    <name type="scientific">Niveibacterium microcysteis</name>
    <dbReference type="NCBI Taxonomy" id="2811415"/>
    <lineage>
        <taxon>Bacteria</taxon>
        <taxon>Pseudomonadati</taxon>
        <taxon>Pseudomonadota</taxon>
        <taxon>Betaproteobacteria</taxon>
        <taxon>Rhodocyclales</taxon>
        <taxon>Rhodocyclaceae</taxon>
        <taxon>Niveibacterium</taxon>
    </lineage>
</organism>
<evidence type="ECO:0000313" key="2">
    <source>
        <dbReference type="Proteomes" id="UP000663570"/>
    </source>
</evidence>
<accession>A0ABX7M8N4</accession>
<gene>
    <name evidence="1" type="ORF">JY500_03720</name>
</gene>
<protein>
    <submittedName>
        <fullName evidence="1">Uncharacterized protein</fullName>
    </submittedName>
</protein>
<dbReference type="Proteomes" id="UP000663570">
    <property type="component" value="Chromosome"/>
</dbReference>
<sequence length="450" mass="47387">MEHGSTRHAAMALSSLAAALLAACGGGGDGGGAVEPPVSSPVGCVALREEISWYRDTLSSEWNDVVIDEQQHIWLAGWSNGVVGQTNIEPAGNSRAVVRRLDSDGSLLWDAGARFDTPGADAAEALAIGRDGTVFVVGRTTGNLDGADNAGQFDTFVAWAERAGLATPWRTFQIGTDRPQHPRRAAVDARGNLLIAGHDDEYVPTNYVEAWSDAFAMRLDRQGAGTADDRLTAAWTHRSNSTEPDIGGGLASLETADGAATFVSGAVQSGTQRGMYLRRLDGLGQATWTTRYSAVPLDHVAVIRPLAGGDLLIGGSVYGSFPGAVGLGQQDVFVARVSAADGRVLRSWQLGSSGAEWLADLQIDREGNIVLFGETTGSVVAGQSNAGGNDLFMMKIAGNDGRVLATRQWGTADDERAGRVALDQCGRAVAVGSSGDRYRRDAIAWYWRPS</sequence>
<dbReference type="RefSeq" id="WP_206255096.1">
    <property type="nucleotide sequence ID" value="NZ_CP071060.1"/>
</dbReference>
<evidence type="ECO:0000313" key="1">
    <source>
        <dbReference type="EMBL" id="QSI77774.1"/>
    </source>
</evidence>
<reference evidence="1 2" key="1">
    <citation type="submission" date="2021-02" db="EMBL/GenBank/DDBJ databases">
        <title>Niveibacterium changnyeongensis HC41.</title>
        <authorList>
            <person name="Kang M."/>
        </authorList>
    </citation>
    <scope>NUCLEOTIDE SEQUENCE [LARGE SCALE GENOMIC DNA]</scope>
    <source>
        <strain evidence="1 2">HC41</strain>
    </source>
</reference>
<dbReference type="PANTHER" id="PTHR42754">
    <property type="entry name" value="ENDOGLUCANASE"/>
    <property type="match status" value="1"/>
</dbReference>
<dbReference type="PANTHER" id="PTHR42754:SF1">
    <property type="entry name" value="LIPOPROTEIN"/>
    <property type="match status" value="1"/>
</dbReference>